<dbReference type="GO" id="GO:0051301">
    <property type="term" value="P:cell division"/>
    <property type="evidence" value="ECO:0007669"/>
    <property type="project" value="UniProtKB-KW"/>
</dbReference>
<evidence type="ECO:0000313" key="12">
    <source>
        <dbReference type="Proteomes" id="UP000319619"/>
    </source>
</evidence>
<evidence type="ECO:0000256" key="2">
    <source>
        <dbReference type="ARBA" id="ARBA00022475"/>
    </source>
</evidence>
<keyword evidence="2" id="KW-1003">Cell membrane</keyword>
<evidence type="ECO:0000256" key="9">
    <source>
        <dbReference type="SAM" id="MobiDB-lite"/>
    </source>
</evidence>
<dbReference type="Pfam" id="PF04999">
    <property type="entry name" value="FtsL"/>
    <property type="match status" value="1"/>
</dbReference>
<name>A0A532V2X3_UNCL8</name>
<proteinExistence type="predicted"/>
<feature type="transmembrane region" description="Helical" evidence="10">
    <location>
        <begin position="49"/>
        <end position="69"/>
    </location>
</feature>
<keyword evidence="3" id="KW-0132">Cell division</keyword>
<evidence type="ECO:0000313" key="11">
    <source>
        <dbReference type="EMBL" id="TKJ41482.1"/>
    </source>
</evidence>
<dbReference type="GO" id="GO:0005886">
    <property type="term" value="C:plasma membrane"/>
    <property type="evidence" value="ECO:0007669"/>
    <property type="project" value="UniProtKB-SubCell"/>
</dbReference>
<dbReference type="InterPro" id="IPR011922">
    <property type="entry name" value="Cell_div_FtsL"/>
</dbReference>
<evidence type="ECO:0000256" key="3">
    <source>
        <dbReference type="ARBA" id="ARBA00022618"/>
    </source>
</evidence>
<keyword evidence="4 10" id="KW-0812">Transmembrane</keyword>
<evidence type="ECO:0000256" key="6">
    <source>
        <dbReference type="ARBA" id="ARBA00023136"/>
    </source>
</evidence>
<keyword evidence="8" id="KW-0175">Coiled coil</keyword>
<dbReference type="AlphaFoldDB" id="A0A532V2X3"/>
<evidence type="ECO:0000256" key="10">
    <source>
        <dbReference type="SAM" id="Phobius"/>
    </source>
</evidence>
<dbReference type="Proteomes" id="UP000319619">
    <property type="component" value="Unassembled WGS sequence"/>
</dbReference>
<reference evidence="11 12" key="1">
    <citation type="submission" date="2017-06" db="EMBL/GenBank/DDBJ databases">
        <title>Novel microbial phyla capable of carbon fixation and sulfur reduction in deep-sea sediments.</title>
        <authorList>
            <person name="Huang J."/>
            <person name="Baker B."/>
            <person name="Wang Y."/>
        </authorList>
    </citation>
    <scope>NUCLEOTIDE SEQUENCE [LARGE SCALE GENOMIC DNA]</scope>
    <source>
        <strain evidence="11">B3_LCP</strain>
    </source>
</reference>
<comment type="subcellular location">
    <subcellularLocation>
        <location evidence="1">Cell membrane</location>
        <topology evidence="1">Single-pass type II membrane protein</topology>
    </subcellularLocation>
</comment>
<feature type="coiled-coil region" evidence="8">
    <location>
        <begin position="74"/>
        <end position="101"/>
    </location>
</feature>
<dbReference type="EMBL" id="NJBN01000002">
    <property type="protein sequence ID" value="TKJ41482.1"/>
    <property type="molecule type" value="Genomic_DNA"/>
</dbReference>
<sequence>MPKSKTTKSVNSRRGTANSRQKRARSQAIRPPGPYRPKRKPRPSKDFRLRLYWFAIALIVLAFCLGEVWKSHQVNRLCARLDKLRSQQAKLEEEYLNLQLKADEVFSYHHVEPLVKERLGMIPSKKSPIVITPLDDEFLAYRQKRVKL</sequence>
<accession>A0A532V2X3</accession>
<evidence type="ECO:0000256" key="8">
    <source>
        <dbReference type="SAM" id="Coils"/>
    </source>
</evidence>
<evidence type="ECO:0000256" key="5">
    <source>
        <dbReference type="ARBA" id="ARBA00022989"/>
    </source>
</evidence>
<comment type="caution">
    <text evidence="11">The sequence shown here is derived from an EMBL/GenBank/DDBJ whole genome shotgun (WGS) entry which is preliminary data.</text>
</comment>
<feature type="compositionally biased region" description="Polar residues" evidence="9">
    <location>
        <begin position="7"/>
        <end position="19"/>
    </location>
</feature>
<keyword evidence="5 10" id="KW-1133">Transmembrane helix</keyword>
<keyword evidence="7" id="KW-0131">Cell cycle</keyword>
<evidence type="ECO:0008006" key="13">
    <source>
        <dbReference type="Google" id="ProtNLM"/>
    </source>
</evidence>
<evidence type="ECO:0000256" key="7">
    <source>
        <dbReference type="ARBA" id="ARBA00023306"/>
    </source>
</evidence>
<protein>
    <recommendedName>
        <fullName evidence="13">Cell division protein FtsL</fullName>
    </recommendedName>
</protein>
<evidence type="ECO:0000256" key="4">
    <source>
        <dbReference type="ARBA" id="ARBA00022692"/>
    </source>
</evidence>
<keyword evidence="6 10" id="KW-0472">Membrane</keyword>
<gene>
    <name evidence="11" type="ORF">CEE37_02665</name>
</gene>
<evidence type="ECO:0000256" key="1">
    <source>
        <dbReference type="ARBA" id="ARBA00004401"/>
    </source>
</evidence>
<organism evidence="11 12">
    <name type="scientific">candidate division LCP-89 bacterium B3_LCP</name>
    <dbReference type="NCBI Taxonomy" id="2012998"/>
    <lineage>
        <taxon>Bacteria</taxon>
        <taxon>Pseudomonadati</taxon>
        <taxon>Bacteria division LCP-89</taxon>
    </lineage>
</organism>
<feature type="region of interest" description="Disordered" evidence="9">
    <location>
        <begin position="1"/>
        <end position="43"/>
    </location>
</feature>